<feature type="domain" description="Glycosyltransferase subfamily 4-like N-terminal" evidence="2">
    <location>
        <begin position="13"/>
        <end position="170"/>
    </location>
</feature>
<proteinExistence type="predicted"/>
<dbReference type="Proteomes" id="UP000245712">
    <property type="component" value="Unassembled WGS sequence"/>
</dbReference>
<sequence>MKITVFVNSMGSGGAERVAATLANAWSERGHDVTLIATFTGRGSCFYSLSDKIEFIYLADVIESTARGPVSYVKRILSIRKLIRERNVDIVVSLLTNVNMVVIAALQGTGVPIIACEHSNPIADGRRPFWNWMGRFFYPKASVVTVLTEGVVEQFRTILGGAKNIMVVPNPLPAGLERDSVHTDKEKVDSHVIGVGRLQPLKRFDMLIRSFAKIVSEFPEWKLVIIGEGPDRKRLECQIAELGLTERIFLPGKTTDPWSSMRRASLFALTSKYEGLPMAMMEAMALGVPVVAVDCPSGPRELTEGGVVGSLVGHSDEDAYAQALADLMRAGALREELGRRGADSIRRRYSIDAVMKIWDRVFKVAIESRKYGRDAHQ</sequence>
<dbReference type="SUPFAM" id="SSF53756">
    <property type="entry name" value="UDP-Glycosyltransferase/glycogen phosphorylase"/>
    <property type="match status" value="1"/>
</dbReference>
<dbReference type="CDD" id="cd03820">
    <property type="entry name" value="GT4_AmsD-like"/>
    <property type="match status" value="1"/>
</dbReference>
<keyword evidence="4" id="KW-1185">Reference proteome</keyword>
<comment type="caution">
    <text evidence="3">The sequence shown here is derived from an EMBL/GenBank/DDBJ whole genome shotgun (WGS) entry which is preliminary data.</text>
</comment>
<organism evidence="3 4">
    <name type="scientific">Paraburkholderia unamae</name>
    <dbReference type="NCBI Taxonomy" id="219649"/>
    <lineage>
        <taxon>Bacteria</taxon>
        <taxon>Pseudomonadati</taxon>
        <taxon>Pseudomonadota</taxon>
        <taxon>Betaproteobacteria</taxon>
        <taxon>Burkholderiales</taxon>
        <taxon>Burkholderiaceae</taxon>
        <taxon>Paraburkholderia</taxon>
    </lineage>
</organism>
<protein>
    <submittedName>
        <fullName evidence="3">Glycosyltransferase involved in cell wall biosynthesis</fullName>
    </submittedName>
</protein>
<dbReference type="Pfam" id="PF13579">
    <property type="entry name" value="Glyco_trans_4_4"/>
    <property type="match status" value="1"/>
</dbReference>
<evidence type="ECO:0000259" key="1">
    <source>
        <dbReference type="Pfam" id="PF00534"/>
    </source>
</evidence>
<accession>A0ABX5KLU5</accession>
<evidence type="ECO:0000313" key="3">
    <source>
        <dbReference type="EMBL" id="PVX77965.1"/>
    </source>
</evidence>
<evidence type="ECO:0000259" key="2">
    <source>
        <dbReference type="Pfam" id="PF13579"/>
    </source>
</evidence>
<dbReference type="InterPro" id="IPR028098">
    <property type="entry name" value="Glyco_trans_4-like_N"/>
</dbReference>
<dbReference type="InterPro" id="IPR001296">
    <property type="entry name" value="Glyco_trans_1"/>
</dbReference>
<dbReference type="Gene3D" id="3.40.50.2000">
    <property type="entry name" value="Glycogen Phosphorylase B"/>
    <property type="match status" value="2"/>
</dbReference>
<dbReference type="EMBL" id="QEOB01000014">
    <property type="protein sequence ID" value="PVX77965.1"/>
    <property type="molecule type" value="Genomic_DNA"/>
</dbReference>
<dbReference type="RefSeq" id="WP_112173373.1">
    <property type="nucleotide sequence ID" value="NZ_QEOB01000014.1"/>
</dbReference>
<feature type="domain" description="Glycosyl transferase family 1" evidence="1">
    <location>
        <begin position="189"/>
        <end position="341"/>
    </location>
</feature>
<reference evidence="3 4" key="1">
    <citation type="submission" date="2018-05" db="EMBL/GenBank/DDBJ databases">
        <title>Genomic Encyclopedia of Type Strains, Phase IV (KMG-V): Genome sequencing to study the core and pangenomes of soil and plant-associated prokaryotes.</title>
        <authorList>
            <person name="Whitman W."/>
        </authorList>
    </citation>
    <scope>NUCLEOTIDE SEQUENCE [LARGE SCALE GENOMIC DNA]</scope>
    <source>
        <strain evidence="3 4">SCZa-39</strain>
    </source>
</reference>
<gene>
    <name evidence="3" type="ORF">C7402_114196</name>
</gene>
<dbReference type="Pfam" id="PF00534">
    <property type="entry name" value="Glycos_transf_1"/>
    <property type="match status" value="1"/>
</dbReference>
<evidence type="ECO:0000313" key="4">
    <source>
        <dbReference type="Proteomes" id="UP000245712"/>
    </source>
</evidence>
<dbReference type="PANTHER" id="PTHR12526">
    <property type="entry name" value="GLYCOSYLTRANSFERASE"/>
    <property type="match status" value="1"/>
</dbReference>
<name>A0ABX5KLU5_9BURK</name>